<evidence type="ECO:0000256" key="2">
    <source>
        <dbReference type="SAM" id="Phobius"/>
    </source>
</evidence>
<proteinExistence type="predicted"/>
<dbReference type="RefSeq" id="WP_012797734.1">
    <property type="nucleotide sequence ID" value="NC_013165.1"/>
</dbReference>
<feature type="domain" description="Gram-positive pilin subunit D1 N-terminal" evidence="4">
    <location>
        <begin position="65"/>
        <end position="191"/>
    </location>
</feature>
<dbReference type="KEGG" id="shi:Shel_05700"/>
<accession>C7N3N8</accession>
<dbReference type="AlphaFoldDB" id="C7N3N8"/>
<dbReference type="GO" id="GO:0005975">
    <property type="term" value="P:carbohydrate metabolic process"/>
    <property type="evidence" value="ECO:0007669"/>
    <property type="project" value="UniProtKB-ARBA"/>
</dbReference>
<name>C7N3N8_SLAHD</name>
<protein>
    <recommendedName>
        <fullName evidence="4">Gram-positive pilin subunit D1 N-terminal domain-containing protein</fullName>
    </recommendedName>
</protein>
<feature type="signal peptide" evidence="3">
    <location>
        <begin position="1"/>
        <end position="37"/>
    </location>
</feature>
<dbReference type="STRING" id="471855.Shel_05700"/>
<feature type="chain" id="PRO_5002980670" description="Gram-positive pilin subunit D1 N-terminal domain-containing protein" evidence="3">
    <location>
        <begin position="38"/>
        <end position="247"/>
    </location>
</feature>
<evidence type="ECO:0000313" key="5">
    <source>
        <dbReference type="EMBL" id="ACV21629.1"/>
    </source>
</evidence>
<keyword evidence="6" id="KW-1185">Reference proteome</keyword>
<evidence type="ECO:0000256" key="1">
    <source>
        <dbReference type="SAM" id="MobiDB-lite"/>
    </source>
</evidence>
<evidence type="ECO:0000259" key="4">
    <source>
        <dbReference type="Pfam" id="PF16555"/>
    </source>
</evidence>
<evidence type="ECO:0000256" key="3">
    <source>
        <dbReference type="SAM" id="SignalP"/>
    </source>
</evidence>
<dbReference type="Gene3D" id="2.60.40.10">
    <property type="entry name" value="Immunoglobulins"/>
    <property type="match status" value="1"/>
</dbReference>
<dbReference type="EMBL" id="CP001684">
    <property type="protein sequence ID" value="ACV21629.1"/>
    <property type="molecule type" value="Genomic_DNA"/>
</dbReference>
<feature type="transmembrane region" description="Helical" evidence="2">
    <location>
        <begin position="220"/>
        <end position="240"/>
    </location>
</feature>
<dbReference type="Pfam" id="PF16555">
    <property type="entry name" value="GramPos_pilinD1"/>
    <property type="match status" value="1"/>
</dbReference>
<organism evidence="5 6">
    <name type="scientific">Slackia heliotrinireducens (strain ATCC 29202 / DSM 20476 / NCTC 11029 / RHS 1)</name>
    <name type="common">Peptococcus heliotrinreducens</name>
    <dbReference type="NCBI Taxonomy" id="471855"/>
    <lineage>
        <taxon>Bacteria</taxon>
        <taxon>Bacillati</taxon>
        <taxon>Actinomycetota</taxon>
        <taxon>Coriobacteriia</taxon>
        <taxon>Eggerthellales</taxon>
        <taxon>Eggerthellaceae</taxon>
        <taxon>Slackia</taxon>
    </lineage>
</organism>
<sequence length="247" mass="25763">MLKSEMCKSATVHMAAAAVAVAMAVIFMCGLHGAAYAAEADAGGAAYRGEATSLTLEMVYEDNGTSKVIPGVTSQAYLVATLDQASNTYTLLPEYAAVGADFNTEMSASKMMEYAAQMAEIAQSSGAKGISATSDAKGIAAFGNVEPGVYLVVQTGRTGEATGYKSYDPFLINVPQFEDGKATCDVVAYPKPTPEKAPVPDEPKKPTPHKAPQTGDDVNLWLWGGCAIAGAVIIVIALIARRRINRG</sequence>
<keyword evidence="2" id="KW-1133">Transmembrane helix</keyword>
<keyword evidence="3" id="KW-0732">Signal</keyword>
<evidence type="ECO:0000313" key="6">
    <source>
        <dbReference type="Proteomes" id="UP000002026"/>
    </source>
</evidence>
<keyword evidence="2" id="KW-0472">Membrane</keyword>
<dbReference type="Proteomes" id="UP000002026">
    <property type="component" value="Chromosome"/>
</dbReference>
<reference evidence="5 6" key="1">
    <citation type="journal article" date="2009" name="Stand. Genomic Sci.">
        <title>Complete genome sequence of Slackia heliotrinireducens type strain (RHS 1).</title>
        <authorList>
            <person name="Pukall R."/>
            <person name="Lapidus A."/>
            <person name="Nolan M."/>
            <person name="Copeland A."/>
            <person name="Glavina Del Rio T."/>
            <person name="Lucas S."/>
            <person name="Chen F."/>
            <person name="Tice H."/>
            <person name="Cheng J.F."/>
            <person name="Chertkov O."/>
            <person name="Bruce D."/>
            <person name="Goodwin L."/>
            <person name="Kuske C."/>
            <person name="Brettin T."/>
            <person name="Detter J.C."/>
            <person name="Han C."/>
            <person name="Pitluck S."/>
            <person name="Pati A."/>
            <person name="Mavrommatis K."/>
            <person name="Ivanova N."/>
            <person name="Ovchinnikova G."/>
            <person name="Chen A."/>
            <person name="Palaniappan K."/>
            <person name="Schneider S."/>
            <person name="Rohde M."/>
            <person name="Chain P."/>
            <person name="D'haeseleer P."/>
            <person name="Goker M."/>
            <person name="Bristow J."/>
            <person name="Eisen J.A."/>
            <person name="Markowitz V."/>
            <person name="Kyrpides N.C."/>
            <person name="Klenk H.P."/>
            <person name="Hugenholtz P."/>
        </authorList>
    </citation>
    <scope>NUCLEOTIDE SEQUENCE [LARGE SCALE GENOMIC DNA]</scope>
    <source>
        <strain evidence="6">ATCC 29202 / DSM 20476 / NCTC 11029 / RHS 1</strain>
    </source>
</reference>
<gene>
    <name evidence="5" type="ordered locus">Shel_05700</name>
</gene>
<feature type="region of interest" description="Disordered" evidence="1">
    <location>
        <begin position="189"/>
        <end position="213"/>
    </location>
</feature>
<dbReference type="InterPro" id="IPR013783">
    <property type="entry name" value="Ig-like_fold"/>
</dbReference>
<keyword evidence="2" id="KW-0812">Transmembrane</keyword>
<dbReference type="InterPro" id="IPR032364">
    <property type="entry name" value="GramPos_pilinD1_N"/>
</dbReference>
<dbReference type="HOGENOM" id="CLU_1123917_0_0_11"/>
<dbReference type="eggNOG" id="ENOG5033MU8">
    <property type="taxonomic scope" value="Bacteria"/>
</dbReference>